<keyword evidence="9" id="KW-1185">Reference proteome</keyword>
<evidence type="ECO:0000256" key="4">
    <source>
        <dbReference type="ARBA" id="ARBA00022989"/>
    </source>
</evidence>
<dbReference type="EC" id="2.7.7.65" evidence="2"/>
<comment type="subcellular location">
    <subcellularLocation>
        <location evidence="1">Membrane</location>
        <topology evidence="1">Multi-pass membrane protein</topology>
    </subcellularLocation>
</comment>
<evidence type="ECO:0000256" key="6">
    <source>
        <dbReference type="ARBA" id="ARBA00034247"/>
    </source>
</evidence>
<proteinExistence type="predicted"/>
<keyword evidence="5" id="KW-0472">Membrane</keyword>
<dbReference type="SUPFAM" id="SSF55073">
    <property type="entry name" value="Nucleotide cyclase"/>
    <property type="match status" value="1"/>
</dbReference>
<dbReference type="GO" id="GO:0052621">
    <property type="term" value="F:diguanylate cyclase activity"/>
    <property type="evidence" value="ECO:0007669"/>
    <property type="project" value="UniProtKB-EC"/>
</dbReference>
<comment type="caution">
    <text evidence="8">The sequence shown here is derived from an EMBL/GenBank/DDBJ whole genome shotgun (WGS) entry which is preliminary data.</text>
</comment>
<dbReference type="InterPro" id="IPR029095">
    <property type="entry name" value="NarX-like_N"/>
</dbReference>
<comment type="catalytic activity">
    <reaction evidence="6">
        <text>2 GTP = 3',3'-c-di-GMP + 2 diphosphate</text>
        <dbReference type="Rhea" id="RHEA:24898"/>
        <dbReference type="ChEBI" id="CHEBI:33019"/>
        <dbReference type="ChEBI" id="CHEBI:37565"/>
        <dbReference type="ChEBI" id="CHEBI:58805"/>
        <dbReference type="EC" id="2.7.7.65"/>
    </reaction>
</comment>
<evidence type="ECO:0000256" key="5">
    <source>
        <dbReference type="ARBA" id="ARBA00023136"/>
    </source>
</evidence>
<feature type="domain" description="GGDEF" evidence="7">
    <location>
        <begin position="257"/>
        <end position="390"/>
    </location>
</feature>
<sequence>MEFGQETFCFRKTTLQYILALALLAALAITSHIAIAKLVTQQADTARVVNIAGRQRMLSQRIAMLAFDLARTREPARIAPREAALATSLSDMESAFKALTEGSALLGISAAKSPAEAFVYAQEHLGERMNAFLGAGWAYLALPPDQRPDSPALTRLVDTAQGPLLGALEAVVAQRQADSEAQVSRLTGLLKGTLAGMLVTLVAEALIIFRPLFRRLKAAQDLLLDAALTDPLTGSKNRRFFMDTGTHEVARSRRAGRPLAVAILDIDRFKKINDTWGHAVGDEAIRTLVRTTLAATRESDVLGRLGGEEFGLLLPETNAQAARMVAEKIRAQVAATLVQAPGASFAMTVSIGVTTLAVSDDSLAAALDRADRALYRAKESGRNQVVTDDPQRESHAA</sequence>
<dbReference type="Gene3D" id="3.30.70.270">
    <property type="match status" value="1"/>
</dbReference>
<evidence type="ECO:0000256" key="3">
    <source>
        <dbReference type="ARBA" id="ARBA00022692"/>
    </source>
</evidence>
<protein>
    <recommendedName>
        <fullName evidence="2">diguanylate cyclase</fullName>
        <ecNumber evidence="2">2.7.7.65</ecNumber>
    </recommendedName>
</protein>
<dbReference type="NCBIfam" id="TIGR00254">
    <property type="entry name" value="GGDEF"/>
    <property type="match status" value="1"/>
</dbReference>
<dbReference type="GO" id="GO:0016020">
    <property type="term" value="C:membrane"/>
    <property type="evidence" value="ECO:0007669"/>
    <property type="project" value="UniProtKB-SubCell"/>
</dbReference>
<dbReference type="PANTHER" id="PTHR45138:SF9">
    <property type="entry name" value="DIGUANYLATE CYCLASE DGCM-RELATED"/>
    <property type="match status" value="1"/>
</dbReference>
<evidence type="ECO:0000259" key="7">
    <source>
        <dbReference type="PROSITE" id="PS50887"/>
    </source>
</evidence>
<evidence type="ECO:0000313" key="9">
    <source>
        <dbReference type="Proteomes" id="UP000321567"/>
    </source>
</evidence>
<reference evidence="8 9" key="1">
    <citation type="submission" date="2019-07" db="EMBL/GenBank/DDBJ databases">
        <title>Whole genome shotgun sequence of Rhodospirillum oryzae NBRC 107573.</title>
        <authorList>
            <person name="Hosoyama A."/>
            <person name="Uohara A."/>
            <person name="Ohji S."/>
            <person name="Ichikawa N."/>
        </authorList>
    </citation>
    <scope>NUCLEOTIDE SEQUENCE [LARGE SCALE GENOMIC DNA]</scope>
    <source>
        <strain evidence="8 9">NBRC 107573</strain>
    </source>
</reference>
<dbReference type="SMART" id="SM00267">
    <property type="entry name" value="GGDEF"/>
    <property type="match status" value="1"/>
</dbReference>
<dbReference type="FunFam" id="3.30.70.270:FF:000001">
    <property type="entry name" value="Diguanylate cyclase domain protein"/>
    <property type="match status" value="1"/>
</dbReference>
<dbReference type="Pfam" id="PF00990">
    <property type="entry name" value="GGDEF"/>
    <property type="match status" value="1"/>
</dbReference>
<evidence type="ECO:0000256" key="1">
    <source>
        <dbReference type="ARBA" id="ARBA00004141"/>
    </source>
</evidence>
<dbReference type="PANTHER" id="PTHR45138">
    <property type="entry name" value="REGULATORY COMPONENTS OF SENSORY TRANSDUCTION SYSTEM"/>
    <property type="match status" value="1"/>
</dbReference>
<dbReference type="InterPro" id="IPR043128">
    <property type="entry name" value="Rev_trsase/Diguanyl_cyclase"/>
</dbReference>
<gene>
    <name evidence="8" type="ORF">ROR02_31790</name>
</gene>
<name>A0A512HC71_9PROT</name>
<dbReference type="CDD" id="cd01949">
    <property type="entry name" value="GGDEF"/>
    <property type="match status" value="1"/>
</dbReference>
<dbReference type="Pfam" id="PF13675">
    <property type="entry name" value="PilJ"/>
    <property type="match status" value="1"/>
</dbReference>
<accession>A0A512HC71</accession>
<dbReference type="InterPro" id="IPR029787">
    <property type="entry name" value="Nucleotide_cyclase"/>
</dbReference>
<dbReference type="Proteomes" id="UP000321567">
    <property type="component" value="Unassembled WGS sequence"/>
</dbReference>
<dbReference type="InterPro" id="IPR050469">
    <property type="entry name" value="Diguanylate_Cyclase"/>
</dbReference>
<evidence type="ECO:0000313" key="8">
    <source>
        <dbReference type="EMBL" id="GEO83048.1"/>
    </source>
</evidence>
<dbReference type="EMBL" id="BJZO01000167">
    <property type="protein sequence ID" value="GEO83048.1"/>
    <property type="molecule type" value="Genomic_DNA"/>
</dbReference>
<evidence type="ECO:0000256" key="2">
    <source>
        <dbReference type="ARBA" id="ARBA00012528"/>
    </source>
</evidence>
<dbReference type="RefSeq" id="WP_170245163.1">
    <property type="nucleotide sequence ID" value="NZ_BJZO01000167.1"/>
</dbReference>
<organism evidence="8 9">
    <name type="scientific">Pararhodospirillum oryzae</name>
    <dbReference type="NCBI Taxonomy" id="478448"/>
    <lineage>
        <taxon>Bacteria</taxon>
        <taxon>Pseudomonadati</taxon>
        <taxon>Pseudomonadota</taxon>
        <taxon>Alphaproteobacteria</taxon>
        <taxon>Rhodospirillales</taxon>
        <taxon>Rhodospirillaceae</taxon>
        <taxon>Pararhodospirillum</taxon>
    </lineage>
</organism>
<keyword evidence="3" id="KW-0812">Transmembrane</keyword>
<dbReference type="PROSITE" id="PS50887">
    <property type="entry name" value="GGDEF"/>
    <property type="match status" value="1"/>
</dbReference>
<dbReference type="InterPro" id="IPR000160">
    <property type="entry name" value="GGDEF_dom"/>
</dbReference>
<keyword evidence="4" id="KW-1133">Transmembrane helix</keyword>
<dbReference type="AlphaFoldDB" id="A0A512HC71"/>